<dbReference type="GO" id="GO:0010032">
    <property type="term" value="P:meiotic chromosome condensation"/>
    <property type="evidence" value="ECO:0007669"/>
    <property type="project" value="TreeGrafter"/>
</dbReference>
<dbReference type="Proteomes" id="UP000053268">
    <property type="component" value="Unassembled WGS sequence"/>
</dbReference>
<protein>
    <submittedName>
        <fullName evidence="3">Condensin-2 complex subunit H2</fullName>
    </submittedName>
</protein>
<organism evidence="3 4">
    <name type="scientific">Papilio xuthus</name>
    <name type="common">Asian swallowtail butterfly</name>
    <dbReference type="NCBI Taxonomy" id="66420"/>
    <lineage>
        <taxon>Eukaryota</taxon>
        <taxon>Metazoa</taxon>
        <taxon>Ecdysozoa</taxon>
        <taxon>Arthropoda</taxon>
        <taxon>Hexapoda</taxon>
        <taxon>Insecta</taxon>
        <taxon>Pterygota</taxon>
        <taxon>Neoptera</taxon>
        <taxon>Endopterygota</taxon>
        <taxon>Lepidoptera</taxon>
        <taxon>Glossata</taxon>
        <taxon>Ditrysia</taxon>
        <taxon>Papilionoidea</taxon>
        <taxon>Papilionidae</taxon>
        <taxon>Papilioninae</taxon>
        <taxon>Papilio</taxon>
    </lineage>
</organism>
<dbReference type="PANTHER" id="PTHR14324">
    <property type="entry name" value="CONDENSIN-2 COMPLEX SUBUNIT H2"/>
    <property type="match status" value="1"/>
</dbReference>
<proteinExistence type="predicted"/>
<dbReference type="AlphaFoldDB" id="A0A194QJW4"/>
<feature type="compositionally biased region" description="Polar residues" evidence="1">
    <location>
        <begin position="375"/>
        <end position="392"/>
    </location>
</feature>
<feature type="region of interest" description="Disordered" evidence="1">
    <location>
        <begin position="248"/>
        <end position="284"/>
    </location>
</feature>
<name>A0A194QJW4_PAPXU</name>
<feature type="domain" description="Condensin II complex subunit H2 N-terminal" evidence="2">
    <location>
        <begin position="33"/>
        <end position="149"/>
    </location>
</feature>
<dbReference type="InterPro" id="IPR031739">
    <property type="entry name" value="Ncaph2"/>
</dbReference>
<feature type="region of interest" description="Disordered" evidence="1">
    <location>
        <begin position="119"/>
        <end position="143"/>
    </location>
</feature>
<keyword evidence="4" id="KW-1185">Reference proteome</keyword>
<sequence>MDADSLETLREGNSHQRVKRWSMNSQRLEEIVAELMKPISDVRRSFDTDLCALLEEYLTEAGLRALEASEGDGPGEEIDVVPNFAELALVLQHSASVYGRKVDYLYQHVLRVSDSLHNSVGESVSSGEEPQTPNTSRRKRKASINNEFSTIELEECPGCRRELDVSRPPPTLPRLYLQLEPRAPTAYDAQLLDYDGEPIGMLADLHVTWRLQNGFLVDDLAEPPIDNESIGATQRPLTLTELQTEFDNGAPPDSPPRCSTPLPITNGDVKDEHDEEPRPMDMLDLSPILDEPAKKKMKRKRNMSDDVVSISVTLVISDEFRGILDPRDIEGFLGWTKSEIAAALLAAKRPDESDDDGFFEQSFFAESPTGDRPSHISQRQNSSESGTDQTDWQSWRAEVVRRAALSEGRVVDIQASAAVLLKHVQQSQHAQTQHGQDHDLVHCDRLLSIAKEQTDVSKLFFATLFLANAGNIEMVQGPPMTTNSFSVRLLSTDERLYRTVMQQNSEQPLPR</sequence>
<dbReference type="GO" id="GO:0005634">
    <property type="term" value="C:nucleus"/>
    <property type="evidence" value="ECO:0007669"/>
    <property type="project" value="TreeGrafter"/>
</dbReference>
<evidence type="ECO:0000259" key="2">
    <source>
        <dbReference type="Pfam" id="PF06278"/>
    </source>
</evidence>
<feature type="compositionally biased region" description="Basic and acidic residues" evidence="1">
    <location>
        <begin position="268"/>
        <end position="281"/>
    </location>
</feature>
<gene>
    <name evidence="3" type="ORF">RR46_04358</name>
</gene>
<dbReference type="PANTHER" id="PTHR14324:SF3">
    <property type="entry name" value="CONDENSIN-2 COMPLEX SUBUNIT H2"/>
    <property type="match status" value="1"/>
</dbReference>
<dbReference type="STRING" id="66420.A0A194QJW4"/>
<dbReference type="GO" id="GO:0003682">
    <property type="term" value="F:chromatin binding"/>
    <property type="evidence" value="ECO:0007669"/>
    <property type="project" value="TreeGrafter"/>
</dbReference>
<feature type="compositionally biased region" description="Low complexity" evidence="1">
    <location>
        <begin position="119"/>
        <end position="129"/>
    </location>
</feature>
<dbReference type="GO" id="GO:0051306">
    <property type="term" value="P:mitotic sister chromatid separation"/>
    <property type="evidence" value="ECO:0007669"/>
    <property type="project" value="TreeGrafter"/>
</dbReference>
<dbReference type="Pfam" id="PF06278">
    <property type="entry name" value="CNDH2_N"/>
    <property type="match status" value="1"/>
</dbReference>
<dbReference type="GO" id="GO:0000796">
    <property type="term" value="C:condensin complex"/>
    <property type="evidence" value="ECO:0007669"/>
    <property type="project" value="TreeGrafter"/>
</dbReference>
<evidence type="ECO:0000313" key="4">
    <source>
        <dbReference type="Proteomes" id="UP000053268"/>
    </source>
</evidence>
<reference evidence="3 4" key="1">
    <citation type="journal article" date="2015" name="Nat. Commun.">
        <title>Outbred genome sequencing and CRISPR/Cas9 gene editing in butterflies.</title>
        <authorList>
            <person name="Li X."/>
            <person name="Fan D."/>
            <person name="Zhang W."/>
            <person name="Liu G."/>
            <person name="Zhang L."/>
            <person name="Zhao L."/>
            <person name="Fang X."/>
            <person name="Chen L."/>
            <person name="Dong Y."/>
            <person name="Chen Y."/>
            <person name="Ding Y."/>
            <person name="Zhao R."/>
            <person name="Feng M."/>
            <person name="Zhu Y."/>
            <person name="Feng Y."/>
            <person name="Jiang X."/>
            <person name="Zhu D."/>
            <person name="Xiang H."/>
            <person name="Feng X."/>
            <person name="Li S."/>
            <person name="Wang J."/>
            <person name="Zhang G."/>
            <person name="Kronforst M.R."/>
            <person name="Wang W."/>
        </authorList>
    </citation>
    <scope>NUCLEOTIDE SEQUENCE [LARGE SCALE GENOMIC DNA]</scope>
    <source>
        <strain evidence="3">Ya'a_city_454_Px</strain>
        <tissue evidence="3">Whole body</tissue>
    </source>
</reference>
<dbReference type="InterPro" id="IPR009378">
    <property type="entry name" value="H2_N"/>
</dbReference>
<accession>A0A194QJW4</accession>
<evidence type="ECO:0000256" key="1">
    <source>
        <dbReference type="SAM" id="MobiDB-lite"/>
    </source>
</evidence>
<feature type="region of interest" description="Disordered" evidence="1">
    <location>
        <begin position="363"/>
        <end position="392"/>
    </location>
</feature>
<dbReference type="EMBL" id="KQ459144">
    <property type="protein sequence ID" value="KPJ03746.1"/>
    <property type="molecule type" value="Genomic_DNA"/>
</dbReference>
<evidence type="ECO:0000313" key="3">
    <source>
        <dbReference type="EMBL" id="KPJ03746.1"/>
    </source>
</evidence>